<dbReference type="GO" id="GO:0004385">
    <property type="term" value="F:GMP kinase activity"/>
    <property type="evidence" value="ECO:0007669"/>
    <property type="project" value="UniProtKB-EC"/>
</dbReference>
<evidence type="ECO:0000256" key="8">
    <source>
        <dbReference type="ARBA" id="ARBA00030128"/>
    </source>
</evidence>
<evidence type="ECO:0000256" key="6">
    <source>
        <dbReference type="ARBA" id="ARBA00022777"/>
    </source>
</evidence>
<keyword evidence="6 9" id="KW-0418">Kinase</keyword>
<dbReference type="PROSITE" id="PS00856">
    <property type="entry name" value="GUANYLATE_KINASE_1"/>
    <property type="match status" value="1"/>
</dbReference>
<protein>
    <recommendedName>
        <fullName evidence="3 9">Guanylate kinase</fullName>
        <ecNumber evidence="2 9">2.7.4.8</ecNumber>
    </recommendedName>
    <alternativeName>
        <fullName evidence="8 9">GMP kinase</fullName>
    </alternativeName>
</protein>
<evidence type="ECO:0000256" key="9">
    <source>
        <dbReference type="HAMAP-Rule" id="MF_00328"/>
    </source>
</evidence>
<keyword evidence="9" id="KW-0963">Cytoplasm</keyword>
<dbReference type="CDD" id="cd00071">
    <property type="entry name" value="GMPK"/>
    <property type="match status" value="1"/>
</dbReference>
<comment type="catalytic activity">
    <reaction evidence="9">
        <text>GMP + ATP = GDP + ADP</text>
        <dbReference type="Rhea" id="RHEA:20780"/>
        <dbReference type="ChEBI" id="CHEBI:30616"/>
        <dbReference type="ChEBI" id="CHEBI:58115"/>
        <dbReference type="ChEBI" id="CHEBI:58189"/>
        <dbReference type="ChEBI" id="CHEBI:456216"/>
        <dbReference type="EC" id="2.7.4.8"/>
    </reaction>
</comment>
<name>A0ABV2LA34_9HYPH</name>
<dbReference type="EC" id="2.7.4.8" evidence="2 9"/>
<dbReference type="EMBL" id="JBEPMM010000017">
    <property type="protein sequence ID" value="MET3694723.1"/>
    <property type="molecule type" value="Genomic_DNA"/>
</dbReference>
<comment type="subcellular location">
    <subcellularLocation>
        <location evidence="9">Cytoplasm</location>
    </subcellularLocation>
</comment>
<dbReference type="NCBIfam" id="TIGR03263">
    <property type="entry name" value="guanyl_kin"/>
    <property type="match status" value="1"/>
</dbReference>
<feature type="binding site" evidence="9">
    <location>
        <begin position="23"/>
        <end position="30"/>
    </location>
    <ligand>
        <name>ATP</name>
        <dbReference type="ChEBI" id="CHEBI:30616"/>
    </ligand>
</feature>
<comment type="function">
    <text evidence="9">Essential for recycling GMP and indirectly, cGMP.</text>
</comment>
<dbReference type="PROSITE" id="PS50052">
    <property type="entry name" value="GUANYLATE_KINASE_2"/>
    <property type="match status" value="1"/>
</dbReference>
<comment type="caution">
    <text evidence="11">The sequence shown here is derived from an EMBL/GenBank/DDBJ whole genome shotgun (WGS) entry which is preliminary data.</text>
</comment>
<keyword evidence="5 9" id="KW-0547">Nucleotide-binding</keyword>
<dbReference type="Pfam" id="PF00625">
    <property type="entry name" value="Guanylate_kin"/>
    <property type="match status" value="1"/>
</dbReference>
<gene>
    <name evidence="9" type="primary">gmk</name>
    <name evidence="11" type="ORF">ABID43_004286</name>
</gene>
<proteinExistence type="inferred from homology"/>
<feature type="domain" description="Guanylate kinase-like" evidence="10">
    <location>
        <begin position="16"/>
        <end position="196"/>
    </location>
</feature>
<dbReference type="RefSeq" id="WP_238279762.1">
    <property type="nucleotide sequence ID" value="NZ_BPQL01000066.1"/>
</dbReference>
<evidence type="ECO:0000313" key="12">
    <source>
        <dbReference type="Proteomes" id="UP001549145"/>
    </source>
</evidence>
<organism evidence="11 12">
    <name type="scientific">Methylobacterium goesingense</name>
    <dbReference type="NCBI Taxonomy" id="243690"/>
    <lineage>
        <taxon>Bacteria</taxon>
        <taxon>Pseudomonadati</taxon>
        <taxon>Pseudomonadota</taxon>
        <taxon>Alphaproteobacteria</taxon>
        <taxon>Hyphomicrobiales</taxon>
        <taxon>Methylobacteriaceae</taxon>
        <taxon>Methylobacterium</taxon>
    </lineage>
</organism>
<keyword evidence="12" id="KW-1185">Reference proteome</keyword>
<dbReference type="InterPro" id="IPR008144">
    <property type="entry name" value="Guanylate_kin-like_dom"/>
</dbReference>
<evidence type="ECO:0000256" key="2">
    <source>
        <dbReference type="ARBA" id="ARBA00012961"/>
    </source>
</evidence>
<dbReference type="InterPro" id="IPR027417">
    <property type="entry name" value="P-loop_NTPase"/>
</dbReference>
<evidence type="ECO:0000256" key="7">
    <source>
        <dbReference type="ARBA" id="ARBA00022840"/>
    </source>
</evidence>
<dbReference type="HAMAP" id="MF_00328">
    <property type="entry name" value="Guanylate_kinase"/>
    <property type="match status" value="1"/>
</dbReference>
<evidence type="ECO:0000256" key="5">
    <source>
        <dbReference type="ARBA" id="ARBA00022741"/>
    </source>
</evidence>
<dbReference type="InterPro" id="IPR008145">
    <property type="entry name" value="GK/Ca_channel_bsu"/>
</dbReference>
<dbReference type="SMART" id="SM00072">
    <property type="entry name" value="GuKc"/>
    <property type="match status" value="1"/>
</dbReference>
<evidence type="ECO:0000256" key="1">
    <source>
        <dbReference type="ARBA" id="ARBA00005790"/>
    </source>
</evidence>
<dbReference type="PANTHER" id="PTHR23117">
    <property type="entry name" value="GUANYLATE KINASE-RELATED"/>
    <property type="match status" value="1"/>
</dbReference>
<keyword evidence="7 9" id="KW-0067">ATP-binding</keyword>
<dbReference type="InterPro" id="IPR020590">
    <property type="entry name" value="Guanylate_kinase_CS"/>
</dbReference>
<dbReference type="SUPFAM" id="SSF52540">
    <property type="entry name" value="P-loop containing nucleoside triphosphate hydrolases"/>
    <property type="match status" value="1"/>
</dbReference>
<sequence length="220" mass="25013">MQAPTKENATTIGRRGFILILSSPSGAGKTTLTRQLASDHTWGLDVSISVTTRQRRPSEIDGKHYQFIDREAFDALRSADNLLEWAEVHGNFYGTPRKPVEKVLGVGRDMIFDIDYQGTRQVRAKLTDDVVTVFILPPSLAELRHRLERRAEDSPDTIEKRLANARMEIQRWSEYDYVIVNDDLDDAFRSLEGILIAERLKRARRTGLTTFVEGLLAEPD</sequence>
<comment type="similarity">
    <text evidence="1 9">Belongs to the guanylate kinase family.</text>
</comment>
<evidence type="ECO:0000256" key="3">
    <source>
        <dbReference type="ARBA" id="ARBA00016296"/>
    </source>
</evidence>
<dbReference type="InterPro" id="IPR017665">
    <property type="entry name" value="Guanylate_kinase"/>
</dbReference>
<dbReference type="Gene3D" id="3.40.50.300">
    <property type="entry name" value="P-loop containing nucleotide triphosphate hydrolases"/>
    <property type="match status" value="1"/>
</dbReference>
<dbReference type="PANTHER" id="PTHR23117:SF13">
    <property type="entry name" value="GUANYLATE KINASE"/>
    <property type="match status" value="1"/>
</dbReference>
<dbReference type="Proteomes" id="UP001549145">
    <property type="component" value="Unassembled WGS sequence"/>
</dbReference>
<evidence type="ECO:0000313" key="11">
    <source>
        <dbReference type="EMBL" id="MET3694723.1"/>
    </source>
</evidence>
<evidence type="ECO:0000256" key="4">
    <source>
        <dbReference type="ARBA" id="ARBA00022679"/>
    </source>
</evidence>
<accession>A0ABV2LA34</accession>
<keyword evidence="4 9" id="KW-0808">Transferase</keyword>
<dbReference type="Gene3D" id="3.30.63.10">
    <property type="entry name" value="Guanylate Kinase phosphate binding domain"/>
    <property type="match status" value="1"/>
</dbReference>
<reference evidence="11 12" key="1">
    <citation type="submission" date="2024-06" db="EMBL/GenBank/DDBJ databases">
        <title>Genomic Encyclopedia of Type Strains, Phase IV (KMG-IV): sequencing the most valuable type-strain genomes for metagenomic binning, comparative biology and taxonomic classification.</title>
        <authorList>
            <person name="Goeker M."/>
        </authorList>
    </citation>
    <scope>NUCLEOTIDE SEQUENCE [LARGE SCALE GENOMIC DNA]</scope>
    <source>
        <strain evidence="11 12">DSM 21331</strain>
    </source>
</reference>
<evidence type="ECO:0000259" key="10">
    <source>
        <dbReference type="PROSITE" id="PS50052"/>
    </source>
</evidence>